<dbReference type="GO" id="GO:0032153">
    <property type="term" value="C:cell division site"/>
    <property type="evidence" value="ECO:0007669"/>
    <property type="project" value="TreeGrafter"/>
</dbReference>
<dbReference type="RefSeq" id="WP_137814654.1">
    <property type="nucleotide sequence ID" value="NZ_BJFL01000015.1"/>
</dbReference>
<protein>
    <submittedName>
        <fullName evidence="8">Cell division protein FtsW</fullName>
    </submittedName>
</protein>
<proteinExistence type="predicted"/>
<evidence type="ECO:0000256" key="6">
    <source>
        <dbReference type="SAM" id="MobiDB-lite"/>
    </source>
</evidence>
<feature type="region of interest" description="Disordered" evidence="6">
    <location>
        <begin position="1"/>
        <end position="22"/>
    </location>
</feature>
<sequence length="483" mass="50967">MSEVVSDPVVAATGSGPRVRPPTRRGTELGMLAFAAGLVTLALVLVDGNQQQSLSIQVVFYGLAYLMLFGAAHLAVRRWAPFADPLILPCVALLNGLGLVVIHRLDLAFAARAARNAVTYSALTPRQLVYTTVGLALFALVLALVKDHRAVARYGYTCGMVGLVLLVLPGVLPSSISEVAGAKLWIKLGPLGTIQPGEFAKILLILFVAAFLVSKRDLFTTAGRTVLGLELPRARDLGPLLVAWGIAVGVLALEKELGMSLLFFGTLLAMVYVATERSAWVVIGLALFLAGAYVAYHLFSHVQVRVQNWVDPFAHYDSTGYQMAQSLFSLGSGGVAGSGLGAGRPDLIPAVQNDFIVAAIGEELGLVGVAMLLMLYLLVALRGLRSALAVRDSFGKMLGGGLSFLIALQVFIVVGGVTKLIPQTGLTAPFLSSGGSSLLANYILVALLLRISDTARRPQEPPKAKVPQAPLDQASTVLVQRPS</sequence>
<dbReference type="GO" id="GO:0015648">
    <property type="term" value="F:lipid-linked peptidoglycan transporter activity"/>
    <property type="evidence" value="ECO:0007669"/>
    <property type="project" value="TreeGrafter"/>
</dbReference>
<dbReference type="EMBL" id="BJFL01000015">
    <property type="protein sequence ID" value="GDY31597.1"/>
    <property type="molecule type" value="Genomic_DNA"/>
</dbReference>
<feature type="transmembrane region" description="Helical" evidence="7">
    <location>
        <begin position="29"/>
        <end position="46"/>
    </location>
</feature>
<dbReference type="Proteomes" id="UP000298860">
    <property type="component" value="Unassembled WGS sequence"/>
</dbReference>
<feature type="compositionally biased region" description="Polar residues" evidence="6">
    <location>
        <begin position="473"/>
        <end position="483"/>
    </location>
</feature>
<keyword evidence="2 7" id="KW-0812">Transmembrane</keyword>
<feature type="transmembrane region" description="Helical" evidence="7">
    <location>
        <begin position="58"/>
        <end position="76"/>
    </location>
</feature>
<keyword evidence="3" id="KW-0133">Cell shape</keyword>
<feature type="transmembrane region" description="Helical" evidence="7">
    <location>
        <begin position="279"/>
        <end position="299"/>
    </location>
</feature>
<dbReference type="GO" id="GO:0051301">
    <property type="term" value="P:cell division"/>
    <property type="evidence" value="ECO:0007669"/>
    <property type="project" value="UniProtKB-KW"/>
</dbReference>
<gene>
    <name evidence="8" type="primary">ftsW_2</name>
    <name evidence="8" type="ORF">GTS_32300</name>
</gene>
<dbReference type="GO" id="GO:0005886">
    <property type="term" value="C:plasma membrane"/>
    <property type="evidence" value="ECO:0007669"/>
    <property type="project" value="TreeGrafter"/>
</dbReference>
<name>A0A4D4JCG6_9PSEU</name>
<feature type="region of interest" description="Disordered" evidence="6">
    <location>
        <begin position="458"/>
        <end position="483"/>
    </location>
</feature>
<feature type="transmembrane region" description="Helical" evidence="7">
    <location>
        <begin position="154"/>
        <end position="172"/>
    </location>
</feature>
<evidence type="ECO:0000256" key="7">
    <source>
        <dbReference type="SAM" id="Phobius"/>
    </source>
</evidence>
<feature type="transmembrane region" description="Helical" evidence="7">
    <location>
        <begin position="430"/>
        <end position="449"/>
    </location>
</feature>
<keyword evidence="8" id="KW-0131">Cell cycle</keyword>
<dbReference type="Pfam" id="PF01098">
    <property type="entry name" value="FTSW_RODA_SPOVE"/>
    <property type="match status" value="1"/>
</dbReference>
<dbReference type="PANTHER" id="PTHR30474">
    <property type="entry name" value="CELL CYCLE PROTEIN"/>
    <property type="match status" value="1"/>
</dbReference>
<evidence type="ECO:0000256" key="1">
    <source>
        <dbReference type="ARBA" id="ARBA00004141"/>
    </source>
</evidence>
<feature type="transmembrane region" description="Helical" evidence="7">
    <location>
        <begin position="234"/>
        <end position="251"/>
    </location>
</feature>
<keyword evidence="9" id="KW-1185">Reference proteome</keyword>
<evidence type="ECO:0000313" key="8">
    <source>
        <dbReference type="EMBL" id="GDY31597.1"/>
    </source>
</evidence>
<dbReference type="GO" id="GO:0008360">
    <property type="term" value="P:regulation of cell shape"/>
    <property type="evidence" value="ECO:0007669"/>
    <property type="project" value="UniProtKB-KW"/>
</dbReference>
<evidence type="ECO:0000256" key="5">
    <source>
        <dbReference type="ARBA" id="ARBA00023136"/>
    </source>
</evidence>
<accession>A0A4D4JCG6</accession>
<comment type="caution">
    <text evidence="8">The sequence shown here is derived from an EMBL/GenBank/DDBJ whole genome shotgun (WGS) entry which is preliminary data.</text>
</comment>
<keyword evidence="8" id="KW-0132">Cell division</keyword>
<reference evidence="9" key="1">
    <citation type="submission" date="2019-04" db="EMBL/GenBank/DDBJ databases">
        <title>Draft genome sequence of Pseudonocardiaceae bacterium SL3-2-4.</title>
        <authorList>
            <person name="Ningsih F."/>
            <person name="Yokota A."/>
            <person name="Sakai Y."/>
            <person name="Nanatani K."/>
            <person name="Yabe S."/>
            <person name="Oetari A."/>
            <person name="Sjamsuridzal W."/>
        </authorList>
    </citation>
    <scope>NUCLEOTIDE SEQUENCE [LARGE SCALE GENOMIC DNA]</scope>
    <source>
        <strain evidence="9">SL3-2-4</strain>
    </source>
</reference>
<dbReference type="PANTHER" id="PTHR30474:SF3">
    <property type="entry name" value="PEPTIDOGLYCAN GLYCOSYLTRANSFERASE RODA"/>
    <property type="match status" value="1"/>
</dbReference>
<dbReference type="AlphaFoldDB" id="A0A4D4JCG6"/>
<feature type="transmembrane region" description="Helical" evidence="7">
    <location>
        <begin position="364"/>
        <end position="385"/>
    </location>
</feature>
<keyword evidence="4 7" id="KW-1133">Transmembrane helix</keyword>
<comment type="subcellular location">
    <subcellularLocation>
        <location evidence="1">Membrane</location>
        <topology evidence="1">Multi-pass membrane protein</topology>
    </subcellularLocation>
</comment>
<evidence type="ECO:0000256" key="3">
    <source>
        <dbReference type="ARBA" id="ARBA00022960"/>
    </source>
</evidence>
<feature type="transmembrane region" description="Helical" evidence="7">
    <location>
        <begin position="397"/>
        <end position="418"/>
    </location>
</feature>
<dbReference type="InterPro" id="IPR001182">
    <property type="entry name" value="FtsW/RodA"/>
</dbReference>
<feature type="transmembrane region" description="Helical" evidence="7">
    <location>
        <begin position="192"/>
        <end position="213"/>
    </location>
</feature>
<organism evidence="8 9">
    <name type="scientific">Gandjariella thermophila</name>
    <dbReference type="NCBI Taxonomy" id="1931992"/>
    <lineage>
        <taxon>Bacteria</taxon>
        <taxon>Bacillati</taxon>
        <taxon>Actinomycetota</taxon>
        <taxon>Actinomycetes</taxon>
        <taxon>Pseudonocardiales</taxon>
        <taxon>Pseudonocardiaceae</taxon>
        <taxon>Gandjariella</taxon>
    </lineage>
</organism>
<keyword evidence="5 7" id="KW-0472">Membrane</keyword>
<evidence type="ECO:0000256" key="4">
    <source>
        <dbReference type="ARBA" id="ARBA00022989"/>
    </source>
</evidence>
<dbReference type="OrthoDB" id="9812661at2"/>
<evidence type="ECO:0000256" key="2">
    <source>
        <dbReference type="ARBA" id="ARBA00022692"/>
    </source>
</evidence>
<evidence type="ECO:0000313" key="9">
    <source>
        <dbReference type="Proteomes" id="UP000298860"/>
    </source>
</evidence>
<feature type="transmembrane region" description="Helical" evidence="7">
    <location>
        <begin position="257"/>
        <end position="274"/>
    </location>
</feature>
<feature type="transmembrane region" description="Helical" evidence="7">
    <location>
        <begin position="128"/>
        <end position="145"/>
    </location>
</feature>